<evidence type="ECO:0000313" key="2">
    <source>
        <dbReference type="Proteomes" id="UP000236884"/>
    </source>
</evidence>
<evidence type="ECO:0000313" key="1">
    <source>
        <dbReference type="EMBL" id="BAT58860.1"/>
    </source>
</evidence>
<accession>A0A0S3PSL4</accession>
<dbReference type="AlphaFoldDB" id="A0A0S3PSL4"/>
<name>A0A0S3PSL4_9BRAD</name>
<dbReference type="RefSeq" id="WP_130364785.1">
    <property type="nucleotide sequence ID" value="NZ_AP014946.1"/>
</dbReference>
<keyword evidence="2" id="KW-1185">Reference proteome</keyword>
<sequence>MRTHCKIFVGDAQTSLDGWFAVLPRVGEWVSLAGSDERHQVSAVHHRVAVTEDDDALVAIYLIKRDSTLL</sequence>
<protein>
    <submittedName>
        <fullName evidence="1">Uncharacterized protein</fullName>
    </submittedName>
</protein>
<dbReference type="KEGG" id="vgo:GJW-30_1_01387"/>
<organism evidence="1 2">
    <name type="scientific">Variibacter gotjawalensis</name>
    <dbReference type="NCBI Taxonomy" id="1333996"/>
    <lineage>
        <taxon>Bacteria</taxon>
        <taxon>Pseudomonadati</taxon>
        <taxon>Pseudomonadota</taxon>
        <taxon>Alphaproteobacteria</taxon>
        <taxon>Hyphomicrobiales</taxon>
        <taxon>Nitrobacteraceae</taxon>
        <taxon>Variibacter</taxon>
    </lineage>
</organism>
<dbReference type="Proteomes" id="UP000236884">
    <property type="component" value="Chromosome"/>
</dbReference>
<reference evidence="1 2" key="1">
    <citation type="submission" date="2015-08" db="EMBL/GenBank/DDBJ databases">
        <title>Investigation of the bacterial diversity of lava forest soil.</title>
        <authorList>
            <person name="Lee J.S."/>
        </authorList>
    </citation>
    <scope>NUCLEOTIDE SEQUENCE [LARGE SCALE GENOMIC DNA]</scope>
    <source>
        <strain evidence="1 2">GJW-30</strain>
    </source>
</reference>
<proteinExistence type="predicted"/>
<gene>
    <name evidence="1" type="ORF">GJW-30_1_01387</name>
</gene>
<dbReference type="EMBL" id="AP014946">
    <property type="protein sequence ID" value="BAT58860.1"/>
    <property type="molecule type" value="Genomic_DNA"/>
</dbReference>